<dbReference type="PRINTS" id="PR00260">
    <property type="entry name" value="CHEMTRNSDUCR"/>
</dbReference>
<evidence type="ECO:0000313" key="7">
    <source>
        <dbReference type="EMBL" id="MBD7910587.1"/>
    </source>
</evidence>
<reference evidence="7 8" key="1">
    <citation type="submission" date="2020-08" db="EMBL/GenBank/DDBJ databases">
        <title>A Genomic Blueprint of the Chicken Gut Microbiome.</title>
        <authorList>
            <person name="Gilroy R."/>
            <person name="Ravi A."/>
            <person name="Getino M."/>
            <person name="Pursley I."/>
            <person name="Horton D.L."/>
            <person name="Alikhan N.-F."/>
            <person name="Baker D."/>
            <person name="Gharbi K."/>
            <person name="Hall N."/>
            <person name="Watson M."/>
            <person name="Adriaenssens E.M."/>
            <person name="Foster-Nyarko E."/>
            <person name="Jarju S."/>
            <person name="Secka A."/>
            <person name="Antonio M."/>
            <person name="Oren A."/>
            <person name="Chaudhuri R."/>
            <person name="La Ragione R.M."/>
            <person name="Hildebrand F."/>
            <person name="Pallen M.J."/>
        </authorList>
    </citation>
    <scope>NUCLEOTIDE SEQUENCE [LARGE SCALE GENOMIC DNA]</scope>
    <source>
        <strain evidence="7 8">Sa3CVN1</strain>
    </source>
</reference>
<keyword evidence="1 3" id="KW-0807">Transducer</keyword>
<evidence type="ECO:0000256" key="3">
    <source>
        <dbReference type="PROSITE-ProRule" id="PRU00284"/>
    </source>
</evidence>
<dbReference type="PANTHER" id="PTHR32089:SF112">
    <property type="entry name" value="LYSOZYME-LIKE PROTEIN-RELATED"/>
    <property type="match status" value="1"/>
</dbReference>
<gene>
    <name evidence="7" type="ORF">H9661_04355</name>
</gene>
<dbReference type="PROSITE" id="PS50885">
    <property type="entry name" value="HAMP"/>
    <property type="match status" value="1"/>
</dbReference>
<dbReference type="EMBL" id="JACSRA010000005">
    <property type="protein sequence ID" value="MBD7910587.1"/>
    <property type="molecule type" value="Genomic_DNA"/>
</dbReference>
<feature type="domain" description="Methyl-accepting transducer" evidence="5">
    <location>
        <begin position="294"/>
        <end position="531"/>
    </location>
</feature>
<protein>
    <submittedName>
        <fullName evidence="7">Methyl-accepting chemotaxis protein</fullName>
    </submittedName>
</protein>
<dbReference type="PANTHER" id="PTHR32089">
    <property type="entry name" value="METHYL-ACCEPTING CHEMOTAXIS PROTEIN MCPB"/>
    <property type="match status" value="1"/>
</dbReference>
<dbReference type="Pfam" id="PF00015">
    <property type="entry name" value="MCPsignal"/>
    <property type="match status" value="1"/>
</dbReference>
<evidence type="ECO:0000259" key="5">
    <source>
        <dbReference type="PROSITE" id="PS50111"/>
    </source>
</evidence>
<dbReference type="SMART" id="SM00283">
    <property type="entry name" value="MA"/>
    <property type="match status" value="1"/>
</dbReference>
<dbReference type="Pfam" id="PF12729">
    <property type="entry name" value="4HB_MCP_1"/>
    <property type="match status" value="1"/>
</dbReference>
<organism evidence="7 8">
    <name type="scientific">Clostridium cibarium</name>
    <dbReference type="NCBI Taxonomy" id="2762247"/>
    <lineage>
        <taxon>Bacteria</taxon>
        <taxon>Bacillati</taxon>
        <taxon>Bacillota</taxon>
        <taxon>Clostridia</taxon>
        <taxon>Eubacteriales</taxon>
        <taxon>Clostridiaceae</taxon>
        <taxon>Clostridium</taxon>
    </lineage>
</organism>
<dbReference type="InterPro" id="IPR003660">
    <property type="entry name" value="HAMP_dom"/>
</dbReference>
<keyword evidence="4" id="KW-0812">Transmembrane</keyword>
<dbReference type="InterPro" id="IPR004089">
    <property type="entry name" value="MCPsignal_dom"/>
</dbReference>
<feature type="transmembrane region" description="Helical" evidence="4">
    <location>
        <begin position="197"/>
        <end position="219"/>
    </location>
</feature>
<dbReference type="Proteomes" id="UP000627781">
    <property type="component" value="Unassembled WGS sequence"/>
</dbReference>
<accession>A0ABR8PR08</accession>
<keyword evidence="4" id="KW-0472">Membrane</keyword>
<evidence type="ECO:0000256" key="1">
    <source>
        <dbReference type="ARBA" id="ARBA00023224"/>
    </source>
</evidence>
<name>A0ABR8PR08_9CLOT</name>
<keyword evidence="4" id="KW-1133">Transmembrane helix</keyword>
<evidence type="ECO:0000256" key="2">
    <source>
        <dbReference type="ARBA" id="ARBA00029447"/>
    </source>
</evidence>
<evidence type="ECO:0000256" key="4">
    <source>
        <dbReference type="SAM" id="Phobius"/>
    </source>
</evidence>
<sequence length="581" mass="63843">MSSLNKGGYENMKILHKVTLLSVTLLLFAATIGYTGYHFTTISQSNISTMYNDEMKAINLADDMRIQSRTCQTVLLSLILNIGDQEKQKEFLDQIDLKLKGISDDIADYKEFNLSGEQRGKVISLENSMPEYIKICETIKQMSTSGKYKIEEVYDYYYKYTNTLDSVRSGANILLKAHVAEADQSYAEVKDNNEKSVIILLSVLSAAIILGIVLTVFIVKPITYSLKVATDHLGILAEGDFSKDVSPKLLKNNDEIGIMLRAVDKMQKSIRGVIKSVIDESNNIKSMVLNADNNITELNSKIEDVSATTEELSAGMQETAASTEQMSATSTEIESAIEKVSNKAKESAISSNDISNRANEVKSNALASQKNAGEIYLTTNKNLRDAIEQSKSVEQIKVLSEAILDITSQTNLLALNAAIEAARAGEAGKGFAVVADEIRKLAEDSTNTVNEIQRITQIVLNSVENLTESSSEILEFVDKQVKDGYNSMVETGEKYNEDAQRIYNLSTDFSKATEQISLLVEDITRELSGVSLATNEGAEGTSSIAEKTSNVVEMTKDIIDLTISIKDSVDQLNNLVSTFKI</sequence>
<comment type="similarity">
    <text evidence="2">Belongs to the methyl-accepting chemotaxis (MCP) protein family.</text>
</comment>
<dbReference type="SUPFAM" id="SSF58104">
    <property type="entry name" value="Methyl-accepting chemotaxis protein (MCP) signaling domain"/>
    <property type="match status" value="1"/>
</dbReference>
<proteinExistence type="inferred from homology"/>
<dbReference type="InterPro" id="IPR004090">
    <property type="entry name" value="Chemotax_Me-accpt_rcpt"/>
</dbReference>
<keyword evidence="8" id="KW-1185">Reference proteome</keyword>
<evidence type="ECO:0000313" key="8">
    <source>
        <dbReference type="Proteomes" id="UP000627781"/>
    </source>
</evidence>
<dbReference type="PROSITE" id="PS50111">
    <property type="entry name" value="CHEMOTAXIS_TRANSDUC_2"/>
    <property type="match status" value="1"/>
</dbReference>
<dbReference type="InterPro" id="IPR024478">
    <property type="entry name" value="HlyB_4HB_MCP"/>
</dbReference>
<comment type="caution">
    <text evidence="7">The sequence shown here is derived from an EMBL/GenBank/DDBJ whole genome shotgun (WGS) entry which is preliminary data.</text>
</comment>
<dbReference type="Gene3D" id="1.10.287.950">
    <property type="entry name" value="Methyl-accepting chemotaxis protein"/>
    <property type="match status" value="1"/>
</dbReference>
<evidence type="ECO:0000259" key="6">
    <source>
        <dbReference type="PROSITE" id="PS50885"/>
    </source>
</evidence>
<feature type="domain" description="HAMP" evidence="6">
    <location>
        <begin position="220"/>
        <end position="275"/>
    </location>
</feature>